<dbReference type="InterPro" id="IPR041078">
    <property type="entry name" value="Plavaka"/>
</dbReference>
<dbReference type="OrthoDB" id="3208495at2759"/>
<dbReference type="HOGENOM" id="CLU_002498_0_1_1"/>
<feature type="region of interest" description="Disordered" evidence="1">
    <location>
        <begin position="748"/>
        <end position="776"/>
    </location>
</feature>
<feature type="compositionally biased region" description="Basic and acidic residues" evidence="1">
    <location>
        <begin position="1073"/>
        <end position="1087"/>
    </location>
</feature>
<sequence>MRRPKRTHQADAESCLLAPPDDIPVGDSDHYDALATNIDFTMEVAPGVDQPELVLSRQSGRHIRMPARFIDFLPGSSTHLAHMPLSAAQLRSLRPDSPVPSLPESTPSDTPAILRLKLFTTDPDTFGLYHVYANRPTHIPDESLGSVCDAPGLDGPFPPTCTTDPASMGVPGFEGGCTHAATFAPFTNLTCSILMAWQYSRTNQKSAAELDRLAQFLAHPLCNPRELTGFHHSREAKLLDKFLGTNNPFKEEYGWRKSAVTVRLPNEKSKWPSESAAPEMIINGVWHRDLIDIITSAFQSEQFKTFHTTPFRQCWQVSDDRVIDILSEAYSSPEMLHAHKDVNKLPCELDGDLEHVVACLMLWSDSTHLTNFGDASMWPFYMYFGNQSKYLRGKPTAMACHHVAYIPKLLDNFQDIYRGHYGQASSREILTHCKHDLFHTIWDLILDTRGYIPAFSLIQPITQKRSWWRESNFSNVFSEHLLQFMVNFFLLLVMDQLHEFELGVWKAIFTHLLRVLFAAGGDGIQELNKRFRNIPTFGHGTIRKFARNVSAMKRLAARDFEDLLQCAMPPFENLLPEPHNSRILNLLFDLATWHAYAKLRLHTSDTLDLFDSATVSLGQTVHTFMKTTCEYYDTRELPQETAVCGRRTAAMAVKTGTSSSAGSSGPKHKSLNLQMYKFHALGDYPNTIRQRGTTDNYTMQPGEFEHRWLKRWYPRTSKNHATTMASMSKHEARERVIDRIVKSLDKLACDDTEGSESSGENRPRQKCERSSPSQHYHIAASSRIPVDIPGWLSSLAGDRATEDFVDRLKGHLLERILGVDYTGDPPSFSDTDRDNLIISHNMMYEHQTLRVNYMTYDLHQEQVTINPCTRADIMLLSHETDDCRHPYWYARVIKIFHVNVQYYDNNASSDGIKWMNVLFVQWFGRDNGRPGGSGFAACQLYRVGFISDDDPDAFGFLDPDVVICGIHLIPAFSLGQTSEYLGPSFVQPDEDLHEDWRYFDVNMFVDRDMFMRFQGGGIGHKVSREWDSFLQSDCQTAGEVSGTHEEADTAQGAEEDNEMSGEEEDDDTDLDKDEGSSSERDDDKSDNNDSEMVAGLDDNENLKPCHDVAIQTDSKETKEQAMQASDPSLTQADDTTLTVKCEPTLQDVENVKFSPCSATPCQVFKQCSPSEYFVTPLVPPVVVNELAMACKKLKCRQSSS</sequence>
<evidence type="ECO:0000256" key="1">
    <source>
        <dbReference type="SAM" id="MobiDB-lite"/>
    </source>
</evidence>
<organism evidence="2 3">
    <name type="scientific">Pisolithus tinctorius Marx 270</name>
    <dbReference type="NCBI Taxonomy" id="870435"/>
    <lineage>
        <taxon>Eukaryota</taxon>
        <taxon>Fungi</taxon>
        <taxon>Dikarya</taxon>
        <taxon>Basidiomycota</taxon>
        <taxon>Agaricomycotina</taxon>
        <taxon>Agaricomycetes</taxon>
        <taxon>Agaricomycetidae</taxon>
        <taxon>Boletales</taxon>
        <taxon>Sclerodermatineae</taxon>
        <taxon>Pisolithaceae</taxon>
        <taxon>Pisolithus</taxon>
    </lineage>
</organism>
<dbReference type="InParanoid" id="A0A0C3ISB8"/>
<evidence type="ECO:0000313" key="2">
    <source>
        <dbReference type="EMBL" id="KIN99792.1"/>
    </source>
</evidence>
<proteinExistence type="predicted"/>
<gene>
    <name evidence="2" type="ORF">M404DRAFT_30042</name>
</gene>
<evidence type="ECO:0000313" key="3">
    <source>
        <dbReference type="Proteomes" id="UP000054217"/>
    </source>
</evidence>
<keyword evidence="3" id="KW-1185">Reference proteome</keyword>
<reference evidence="3" key="2">
    <citation type="submission" date="2015-01" db="EMBL/GenBank/DDBJ databases">
        <title>Evolutionary Origins and Diversification of the Mycorrhizal Mutualists.</title>
        <authorList>
            <consortium name="DOE Joint Genome Institute"/>
            <consortium name="Mycorrhizal Genomics Consortium"/>
            <person name="Kohler A."/>
            <person name="Kuo A."/>
            <person name="Nagy L.G."/>
            <person name="Floudas D."/>
            <person name="Copeland A."/>
            <person name="Barry K.W."/>
            <person name="Cichocki N."/>
            <person name="Veneault-Fourrey C."/>
            <person name="LaButti K."/>
            <person name="Lindquist E.A."/>
            <person name="Lipzen A."/>
            <person name="Lundell T."/>
            <person name="Morin E."/>
            <person name="Murat C."/>
            <person name="Riley R."/>
            <person name="Ohm R."/>
            <person name="Sun H."/>
            <person name="Tunlid A."/>
            <person name="Henrissat B."/>
            <person name="Grigoriev I.V."/>
            <person name="Hibbett D.S."/>
            <person name="Martin F."/>
        </authorList>
    </citation>
    <scope>NUCLEOTIDE SEQUENCE [LARGE SCALE GENOMIC DNA]</scope>
    <source>
        <strain evidence="3">Marx 270</strain>
    </source>
</reference>
<dbReference type="Proteomes" id="UP000054217">
    <property type="component" value="Unassembled WGS sequence"/>
</dbReference>
<feature type="compositionally biased region" description="Basic and acidic residues" evidence="1">
    <location>
        <begin position="759"/>
        <end position="769"/>
    </location>
</feature>
<dbReference type="Pfam" id="PF18759">
    <property type="entry name" value="Plavaka"/>
    <property type="match status" value="1"/>
</dbReference>
<reference evidence="2 3" key="1">
    <citation type="submission" date="2014-04" db="EMBL/GenBank/DDBJ databases">
        <authorList>
            <consortium name="DOE Joint Genome Institute"/>
            <person name="Kuo A."/>
            <person name="Kohler A."/>
            <person name="Costa M.D."/>
            <person name="Nagy L.G."/>
            <person name="Floudas D."/>
            <person name="Copeland A."/>
            <person name="Barry K.W."/>
            <person name="Cichocki N."/>
            <person name="Veneault-Fourrey C."/>
            <person name="LaButti K."/>
            <person name="Lindquist E.A."/>
            <person name="Lipzen A."/>
            <person name="Lundell T."/>
            <person name="Morin E."/>
            <person name="Murat C."/>
            <person name="Sun H."/>
            <person name="Tunlid A."/>
            <person name="Henrissat B."/>
            <person name="Grigoriev I.V."/>
            <person name="Hibbett D.S."/>
            <person name="Martin F."/>
            <person name="Nordberg H.P."/>
            <person name="Cantor M.N."/>
            <person name="Hua S.X."/>
        </authorList>
    </citation>
    <scope>NUCLEOTIDE SEQUENCE [LARGE SCALE GENOMIC DNA]</scope>
    <source>
        <strain evidence="2 3">Marx 270</strain>
    </source>
</reference>
<name>A0A0C3ISB8_PISTI</name>
<protein>
    <submittedName>
        <fullName evidence="2">Uncharacterized protein</fullName>
    </submittedName>
</protein>
<dbReference type="EMBL" id="KN832001">
    <property type="protein sequence ID" value="KIN99792.1"/>
    <property type="molecule type" value="Genomic_DNA"/>
</dbReference>
<dbReference type="AlphaFoldDB" id="A0A0C3ISB8"/>
<feature type="compositionally biased region" description="Acidic residues" evidence="1">
    <location>
        <begin position="1053"/>
        <end position="1072"/>
    </location>
</feature>
<accession>A0A0C3ISB8</accession>
<feature type="region of interest" description="Disordered" evidence="1">
    <location>
        <begin position="1033"/>
        <end position="1104"/>
    </location>
</feature>